<evidence type="ECO:0000313" key="2">
    <source>
        <dbReference type="WBParaSite" id="RSKR_0000194050.1"/>
    </source>
</evidence>
<proteinExistence type="predicted"/>
<dbReference type="Proteomes" id="UP000095286">
    <property type="component" value="Unplaced"/>
</dbReference>
<evidence type="ECO:0000313" key="1">
    <source>
        <dbReference type="Proteomes" id="UP000095286"/>
    </source>
</evidence>
<organism evidence="1 2">
    <name type="scientific">Rhabditophanes sp. KR3021</name>
    <dbReference type="NCBI Taxonomy" id="114890"/>
    <lineage>
        <taxon>Eukaryota</taxon>
        <taxon>Metazoa</taxon>
        <taxon>Ecdysozoa</taxon>
        <taxon>Nematoda</taxon>
        <taxon>Chromadorea</taxon>
        <taxon>Rhabditida</taxon>
        <taxon>Tylenchina</taxon>
        <taxon>Panagrolaimomorpha</taxon>
        <taxon>Strongyloidoidea</taxon>
        <taxon>Alloionematidae</taxon>
        <taxon>Rhabditophanes</taxon>
    </lineage>
</organism>
<accession>A0AC35TKZ3</accession>
<protein>
    <submittedName>
        <fullName evidence="2">Pepsin-I3 domain-containing protein</fullName>
    </submittedName>
</protein>
<dbReference type="WBParaSite" id="RSKR_0000194050.1">
    <property type="protein sequence ID" value="RSKR_0000194050.1"/>
    <property type="gene ID" value="RSKR_0000194050"/>
</dbReference>
<name>A0AC35TKZ3_9BILA</name>
<sequence>MIRAFVLFAILTALGEGYIYMPFTHTERKLTLPLKDPELIKTYENYIAFMVRKQNQDLRDAHKKLKSGICMFAPVHCQVGDTRYYKVGEDDILRLGRTSLAKYL</sequence>
<reference evidence="2" key="1">
    <citation type="submission" date="2016-11" db="UniProtKB">
        <authorList>
            <consortium name="WormBaseParasite"/>
        </authorList>
    </citation>
    <scope>IDENTIFICATION</scope>
    <source>
        <strain evidence="2">KR3021</strain>
    </source>
</reference>